<organism evidence="1 2">
    <name type="scientific">Araneus ventricosus</name>
    <name type="common">Orbweaver spider</name>
    <name type="synonym">Epeira ventricosa</name>
    <dbReference type="NCBI Taxonomy" id="182803"/>
    <lineage>
        <taxon>Eukaryota</taxon>
        <taxon>Metazoa</taxon>
        <taxon>Ecdysozoa</taxon>
        <taxon>Arthropoda</taxon>
        <taxon>Chelicerata</taxon>
        <taxon>Arachnida</taxon>
        <taxon>Araneae</taxon>
        <taxon>Araneomorphae</taxon>
        <taxon>Entelegynae</taxon>
        <taxon>Araneoidea</taxon>
        <taxon>Araneidae</taxon>
        <taxon>Araneus</taxon>
    </lineage>
</organism>
<protein>
    <submittedName>
        <fullName evidence="1">Uncharacterized protein</fullName>
    </submittedName>
</protein>
<dbReference type="AlphaFoldDB" id="A0A4Y2HFS1"/>
<gene>
    <name evidence="1" type="ORF">AVEN_173263_1</name>
</gene>
<proteinExistence type="predicted"/>
<dbReference type="Proteomes" id="UP000499080">
    <property type="component" value="Unassembled WGS sequence"/>
</dbReference>
<dbReference type="EMBL" id="BGPR01001909">
    <property type="protein sequence ID" value="GBM64109.1"/>
    <property type="molecule type" value="Genomic_DNA"/>
</dbReference>
<evidence type="ECO:0000313" key="2">
    <source>
        <dbReference type="Proteomes" id="UP000499080"/>
    </source>
</evidence>
<comment type="caution">
    <text evidence="1">The sequence shown here is derived from an EMBL/GenBank/DDBJ whole genome shotgun (WGS) entry which is preliminary data.</text>
</comment>
<evidence type="ECO:0000313" key="1">
    <source>
        <dbReference type="EMBL" id="GBM64109.1"/>
    </source>
</evidence>
<keyword evidence="2" id="KW-1185">Reference proteome</keyword>
<accession>A0A4Y2HFS1</accession>
<sequence>MIKNTEDSATQFRRGKGKKVRYDTLGVTQDVKAIQLFPAKLKGNGQSQTSSLGRPRPSANRGYTLLLYHESFAYKFSVGERSLGLGLGEN</sequence>
<name>A0A4Y2HFS1_ARAVE</name>
<reference evidence="1 2" key="1">
    <citation type="journal article" date="2019" name="Sci. Rep.">
        <title>Orb-weaving spider Araneus ventricosus genome elucidates the spidroin gene catalogue.</title>
        <authorList>
            <person name="Kono N."/>
            <person name="Nakamura H."/>
            <person name="Ohtoshi R."/>
            <person name="Moran D.A.P."/>
            <person name="Shinohara A."/>
            <person name="Yoshida Y."/>
            <person name="Fujiwara M."/>
            <person name="Mori M."/>
            <person name="Tomita M."/>
            <person name="Arakawa K."/>
        </authorList>
    </citation>
    <scope>NUCLEOTIDE SEQUENCE [LARGE SCALE GENOMIC DNA]</scope>
</reference>